<feature type="domain" description="SWIM-type" evidence="6">
    <location>
        <begin position="673"/>
        <end position="705"/>
    </location>
</feature>
<dbReference type="Proteomes" id="UP000007752">
    <property type="component" value="Chromosome 6"/>
</dbReference>
<dbReference type="Pfam" id="PF10551">
    <property type="entry name" value="MULE"/>
    <property type="match status" value="1"/>
</dbReference>
<feature type="compositionally biased region" description="Low complexity" evidence="5">
    <location>
        <begin position="838"/>
        <end position="849"/>
    </location>
</feature>
<keyword evidence="1" id="KW-0479">Metal-binding</keyword>
<organism evidence="7">
    <name type="scientific">Oryza sativa subsp. japonica</name>
    <name type="common">Rice</name>
    <dbReference type="NCBI Taxonomy" id="39947"/>
    <lineage>
        <taxon>Eukaryota</taxon>
        <taxon>Viridiplantae</taxon>
        <taxon>Streptophyta</taxon>
        <taxon>Embryophyta</taxon>
        <taxon>Tracheophyta</taxon>
        <taxon>Spermatophyta</taxon>
        <taxon>Magnoliopsida</taxon>
        <taxon>Liliopsida</taxon>
        <taxon>Poales</taxon>
        <taxon>Poaceae</taxon>
        <taxon>BOP clade</taxon>
        <taxon>Oryzoideae</taxon>
        <taxon>Oryzeae</taxon>
        <taxon>Oryzinae</taxon>
        <taxon>Oryza</taxon>
        <taxon>Oryza sativa</taxon>
    </lineage>
</organism>
<dbReference type="AlphaFoldDB" id="B9FSH3"/>
<evidence type="ECO:0000256" key="4">
    <source>
        <dbReference type="PROSITE-ProRule" id="PRU00325"/>
    </source>
</evidence>
<dbReference type="SMART" id="SM00575">
    <property type="entry name" value="ZnF_PMZ"/>
    <property type="match status" value="1"/>
</dbReference>
<sequence length="914" mass="102202">MDVLDMLVVRFHLKGVFVLDGKEKKYCGGSEALSYIDRDKVSLPELFGHLRDHCNVLAGTLLHWLFPRKDLHTGLRALSNDQACKVMCDCIGELEVAEVYVEEPEIVDLCDGSDDDSDYEAEMEIEVDSEEEGCKMDVDGCKGKAVVEAVGSANKGKSVAEAVCTTYEGKKVAEAVGEDGGTESKGKQVAEVVGEAGGGASKGNADRMIVLYHSDSAPIASVPPSDSDSDSEYTPGDDAASDDDEEVAEIEKHYKEVTKKVKAGQLEDLDDFFLQGHRAEPRMQAGGEEDGNETPYADSDEEDLVEEVGSDGSSQLKPTIIQAYALGERKVINFVKDDAKRVRARRDNKMVTSVRIAEKYSNFISANPSWPLSHMKATVQEEMFAEASVSKLKRAKWLVMKKKMDAVKGQYQKLFNYQLELLRSNPGSTVVVNREIGLDPPVFKRIYICLDAWRDANNQMYPIAWAVVAKENNEEWDCDLKVGTGADWVFISDQQKGILNAVEKWAPEAEHRNCARHIYANWKRHFHDKKFQKKFWKCAKARCRMLFNLARAKLAQVTQAGAQAILNTHPEHWSRAWFRLGFNCDSVDNNLCESFNKWILESRFYPIITMLETIRRKVIVRISDQKTNGARWRTVICPGILKKLNVYINESTFCHAICNGGDSFEVKHHEHRFTVHLDKKECSCRYWQLSGLPCPHAISCIFYRTNKLDDYIAECYSVEAFRSTYDHYLQPLEGMSAWPQDDREPLNAPGYIKMPDWPKTARRREMHEPPKPTKMSRFGSVMRCTRCHQVGHNKSSCAKNNAPAAGTSSAQPMETQSQQMVLSNTPGSSAQSKKRKAATVTTTSTTIQSRSKKSKNKAPNETQELVRVNASAKVSTEHGGSARVDLHAIVPHSQGSTTASVKVTSGRAFVLVSA</sequence>
<dbReference type="Pfam" id="PF26130">
    <property type="entry name" value="PB1-like"/>
    <property type="match status" value="1"/>
</dbReference>
<keyword evidence="2 4" id="KW-0863">Zinc-finger</keyword>
<dbReference type="PROSITE" id="PS50966">
    <property type="entry name" value="ZF_SWIM"/>
    <property type="match status" value="1"/>
</dbReference>
<feature type="region of interest" description="Disordered" evidence="5">
    <location>
        <begin position="282"/>
        <end position="301"/>
    </location>
</feature>
<proteinExistence type="predicted"/>
<evidence type="ECO:0000256" key="3">
    <source>
        <dbReference type="ARBA" id="ARBA00022833"/>
    </source>
</evidence>
<feature type="region of interest" description="Disordered" evidence="5">
    <location>
        <begin position="753"/>
        <end position="777"/>
    </location>
</feature>
<dbReference type="PANTHER" id="PTHR31973:SF187">
    <property type="entry name" value="MUTATOR TRANSPOSASE MUDRA PROTEIN"/>
    <property type="match status" value="1"/>
</dbReference>
<reference evidence="7" key="2">
    <citation type="submission" date="2008-12" db="EMBL/GenBank/DDBJ databases">
        <title>Improved gene annotation of the rice (Oryza sativa) genomes.</title>
        <authorList>
            <person name="Wang J."/>
            <person name="Li R."/>
            <person name="Fan W."/>
            <person name="Huang Q."/>
            <person name="Zhang J."/>
            <person name="Zhou Y."/>
            <person name="Hu Y."/>
            <person name="Zi S."/>
            <person name="Li J."/>
            <person name="Ni P."/>
            <person name="Zheng H."/>
            <person name="Zhang Y."/>
            <person name="Zhao M."/>
            <person name="Hao Q."/>
            <person name="McDermott J."/>
            <person name="Samudrala R."/>
            <person name="Kristiansen K."/>
            <person name="Wong G.K.-S."/>
        </authorList>
    </citation>
    <scope>NUCLEOTIDE SEQUENCE</scope>
</reference>
<feature type="compositionally biased region" description="Low complexity" evidence="5">
    <location>
        <begin position="217"/>
        <end position="226"/>
    </location>
</feature>
<evidence type="ECO:0000256" key="2">
    <source>
        <dbReference type="ARBA" id="ARBA00022771"/>
    </source>
</evidence>
<dbReference type="Pfam" id="PF04434">
    <property type="entry name" value="SWIM"/>
    <property type="match status" value="1"/>
</dbReference>
<evidence type="ECO:0000256" key="5">
    <source>
        <dbReference type="SAM" id="MobiDB-lite"/>
    </source>
</evidence>
<dbReference type="EMBL" id="CM000143">
    <property type="protein sequence ID" value="EEE65434.1"/>
    <property type="molecule type" value="Genomic_DNA"/>
</dbReference>
<dbReference type="InterPro" id="IPR007527">
    <property type="entry name" value="Znf_SWIM"/>
</dbReference>
<protein>
    <recommendedName>
        <fullName evidence="6">SWIM-type domain-containing protein</fullName>
    </recommendedName>
</protein>
<feature type="compositionally biased region" description="Polar residues" evidence="5">
    <location>
        <begin position="806"/>
        <end position="831"/>
    </location>
</feature>
<evidence type="ECO:0000259" key="6">
    <source>
        <dbReference type="PROSITE" id="PS50966"/>
    </source>
</evidence>
<dbReference type="InterPro" id="IPR006564">
    <property type="entry name" value="Znf_PMZ"/>
</dbReference>
<dbReference type="InterPro" id="IPR058594">
    <property type="entry name" value="PB1-like_dom_pln"/>
</dbReference>
<feature type="compositionally biased region" description="Acidic residues" evidence="5">
    <location>
        <begin position="287"/>
        <end position="301"/>
    </location>
</feature>
<reference evidence="7" key="1">
    <citation type="journal article" date="2005" name="PLoS Biol.">
        <title>The genomes of Oryza sativa: a history of duplications.</title>
        <authorList>
            <person name="Yu J."/>
            <person name="Wang J."/>
            <person name="Lin W."/>
            <person name="Li S."/>
            <person name="Li H."/>
            <person name="Zhou J."/>
            <person name="Ni P."/>
            <person name="Dong W."/>
            <person name="Hu S."/>
            <person name="Zeng C."/>
            <person name="Zhang J."/>
            <person name="Zhang Y."/>
            <person name="Li R."/>
            <person name="Xu Z."/>
            <person name="Li S."/>
            <person name="Li X."/>
            <person name="Zheng H."/>
            <person name="Cong L."/>
            <person name="Lin L."/>
            <person name="Yin J."/>
            <person name="Geng J."/>
            <person name="Li G."/>
            <person name="Shi J."/>
            <person name="Liu J."/>
            <person name="Lv H."/>
            <person name="Li J."/>
            <person name="Wang J."/>
            <person name="Deng Y."/>
            <person name="Ran L."/>
            <person name="Shi X."/>
            <person name="Wang X."/>
            <person name="Wu Q."/>
            <person name="Li C."/>
            <person name="Ren X."/>
            <person name="Wang J."/>
            <person name="Wang X."/>
            <person name="Li D."/>
            <person name="Liu D."/>
            <person name="Zhang X."/>
            <person name="Ji Z."/>
            <person name="Zhao W."/>
            <person name="Sun Y."/>
            <person name="Zhang Z."/>
            <person name="Bao J."/>
            <person name="Han Y."/>
            <person name="Dong L."/>
            <person name="Ji J."/>
            <person name="Chen P."/>
            <person name="Wu S."/>
            <person name="Liu J."/>
            <person name="Xiao Y."/>
            <person name="Bu D."/>
            <person name="Tan J."/>
            <person name="Yang L."/>
            <person name="Ye C."/>
            <person name="Zhang J."/>
            <person name="Xu J."/>
            <person name="Zhou Y."/>
            <person name="Yu Y."/>
            <person name="Zhang B."/>
            <person name="Zhuang S."/>
            <person name="Wei H."/>
            <person name="Liu B."/>
            <person name="Lei M."/>
            <person name="Yu H."/>
            <person name="Li Y."/>
            <person name="Xu H."/>
            <person name="Wei S."/>
            <person name="He X."/>
            <person name="Fang L."/>
            <person name="Zhang Z."/>
            <person name="Zhang Y."/>
            <person name="Huang X."/>
            <person name="Su Z."/>
            <person name="Tong W."/>
            <person name="Li J."/>
            <person name="Tong Z."/>
            <person name="Li S."/>
            <person name="Ye J."/>
            <person name="Wang L."/>
            <person name="Fang L."/>
            <person name="Lei T."/>
            <person name="Chen C."/>
            <person name="Chen H."/>
            <person name="Xu Z."/>
            <person name="Li H."/>
            <person name="Huang H."/>
            <person name="Zhang F."/>
            <person name="Xu H."/>
            <person name="Li N."/>
            <person name="Zhao C."/>
            <person name="Li S."/>
            <person name="Dong L."/>
            <person name="Huang Y."/>
            <person name="Li L."/>
            <person name="Xi Y."/>
            <person name="Qi Q."/>
            <person name="Li W."/>
            <person name="Zhang B."/>
            <person name="Hu W."/>
            <person name="Zhang Y."/>
            <person name="Tian X."/>
            <person name="Jiao Y."/>
            <person name="Liang X."/>
            <person name="Jin J."/>
            <person name="Gao L."/>
            <person name="Zheng W."/>
            <person name="Hao B."/>
            <person name="Liu S."/>
            <person name="Wang W."/>
            <person name="Yuan L."/>
            <person name="Cao M."/>
            <person name="McDermott J."/>
            <person name="Samudrala R."/>
            <person name="Wang J."/>
            <person name="Wong G.K."/>
            <person name="Yang H."/>
        </authorList>
    </citation>
    <scope>NUCLEOTIDE SEQUENCE [LARGE SCALE GENOMIC DNA]</scope>
</reference>
<feature type="region of interest" description="Disordered" evidence="5">
    <location>
        <begin position="217"/>
        <end position="247"/>
    </location>
</feature>
<name>B9FSH3_ORYSJ</name>
<evidence type="ECO:0000256" key="1">
    <source>
        <dbReference type="ARBA" id="ARBA00022723"/>
    </source>
</evidence>
<feature type="region of interest" description="Disordered" evidence="5">
    <location>
        <begin position="792"/>
        <end position="862"/>
    </location>
</feature>
<dbReference type="InterPro" id="IPR018289">
    <property type="entry name" value="MULE_transposase_dom"/>
</dbReference>
<accession>B9FSH3</accession>
<dbReference type="PANTHER" id="PTHR31973">
    <property type="entry name" value="POLYPROTEIN, PUTATIVE-RELATED"/>
    <property type="match status" value="1"/>
</dbReference>
<gene>
    <name evidence="7" type="ORF">OsJ_20795</name>
</gene>
<evidence type="ECO:0000313" key="7">
    <source>
        <dbReference type="EMBL" id="EEE65434.1"/>
    </source>
</evidence>
<dbReference type="GO" id="GO:0008270">
    <property type="term" value="F:zinc ion binding"/>
    <property type="evidence" value="ECO:0007669"/>
    <property type="project" value="UniProtKB-KW"/>
</dbReference>
<keyword evidence="3" id="KW-0862">Zinc</keyword>